<feature type="chain" id="PRO_5047218397" evidence="1">
    <location>
        <begin position="24"/>
        <end position="185"/>
    </location>
</feature>
<sequence>MRFGSFKPLFALTALVLLLSACAGGSPIQHHEGKTVYTQITIWADGNQHLATNYRVGYQIPVNTRVEILDSNRDAIVINVPDINRNVRIVNVPGYTNLDIEGIYDRYFSDSRVNLNRFDAATREAIEKGEPKEGMSRDAVVMARGYPPAHQTPSLDQNTWTYWRNRFARQVVTFSGDSVSELEGF</sequence>
<evidence type="ECO:0000313" key="3">
    <source>
        <dbReference type="Proteomes" id="UP001239019"/>
    </source>
</evidence>
<keyword evidence="1" id="KW-0732">Signal</keyword>
<dbReference type="Proteomes" id="UP001239019">
    <property type="component" value="Unassembled WGS sequence"/>
</dbReference>
<feature type="signal peptide" evidence="1">
    <location>
        <begin position="1"/>
        <end position="23"/>
    </location>
</feature>
<proteinExistence type="predicted"/>
<dbReference type="RefSeq" id="WP_306727713.1">
    <property type="nucleotide sequence ID" value="NZ_JAVDDT010000002.1"/>
</dbReference>
<organism evidence="2 3">
    <name type="scientific">Natronospira bacteriovora</name>
    <dbReference type="NCBI Taxonomy" id="3069753"/>
    <lineage>
        <taxon>Bacteria</taxon>
        <taxon>Pseudomonadati</taxon>
        <taxon>Pseudomonadota</taxon>
        <taxon>Gammaproteobacteria</taxon>
        <taxon>Natronospirales</taxon>
        <taxon>Natronospiraceae</taxon>
        <taxon>Natronospira</taxon>
    </lineage>
</organism>
<evidence type="ECO:0000256" key="1">
    <source>
        <dbReference type="SAM" id="SignalP"/>
    </source>
</evidence>
<dbReference type="PROSITE" id="PS51257">
    <property type="entry name" value="PROKAR_LIPOPROTEIN"/>
    <property type="match status" value="1"/>
</dbReference>
<protein>
    <submittedName>
        <fullName evidence="2">Uncharacterized protein</fullName>
    </submittedName>
</protein>
<comment type="caution">
    <text evidence="2">The sequence shown here is derived from an EMBL/GenBank/DDBJ whole genome shotgun (WGS) entry which is preliminary data.</text>
</comment>
<reference evidence="2 3" key="1">
    <citation type="submission" date="2023-08" db="EMBL/GenBank/DDBJ databases">
        <title>Whole-genome sequencing of halo(alkali)philic microorganisms from hypersaline lakes.</title>
        <authorList>
            <person name="Sorokin D.Y."/>
            <person name="Abbas B."/>
            <person name="Merkel A.Y."/>
        </authorList>
    </citation>
    <scope>NUCLEOTIDE SEQUENCE [LARGE SCALE GENOMIC DNA]</scope>
    <source>
        <strain evidence="2 3">AB-CW4</strain>
    </source>
</reference>
<accession>A0ABU0W5I7</accession>
<keyword evidence="3" id="KW-1185">Reference proteome</keyword>
<gene>
    <name evidence="2" type="ORF">RBH19_05035</name>
</gene>
<dbReference type="EMBL" id="JAVDDT010000002">
    <property type="protein sequence ID" value="MDQ2069227.1"/>
    <property type="molecule type" value="Genomic_DNA"/>
</dbReference>
<name>A0ABU0W5I7_9GAMM</name>
<evidence type="ECO:0000313" key="2">
    <source>
        <dbReference type="EMBL" id="MDQ2069227.1"/>
    </source>
</evidence>